<evidence type="ECO:0000313" key="3">
    <source>
        <dbReference type="Proteomes" id="UP000527355"/>
    </source>
</evidence>
<dbReference type="Proteomes" id="UP000527355">
    <property type="component" value="Unassembled WGS sequence"/>
</dbReference>
<accession>A0A7J8AM63</accession>
<feature type="compositionally biased region" description="Polar residues" evidence="1">
    <location>
        <begin position="65"/>
        <end position="74"/>
    </location>
</feature>
<dbReference type="EMBL" id="JABWUV010000001">
    <property type="protein sequence ID" value="KAF6387316.1"/>
    <property type="molecule type" value="Genomic_DNA"/>
</dbReference>
<comment type="caution">
    <text evidence="2">The sequence shown here is derived from an EMBL/GenBank/DDBJ whole genome shotgun (WGS) entry which is preliminary data.</text>
</comment>
<proteinExistence type="predicted"/>
<reference evidence="2 3" key="1">
    <citation type="journal article" date="2020" name="Nature">
        <title>Six reference-quality genomes reveal evolution of bat adaptations.</title>
        <authorList>
            <person name="Jebb D."/>
            <person name="Huang Z."/>
            <person name="Pippel M."/>
            <person name="Hughes G.M."/>
            <person name="Lavrichenko K."/>
            <person name="Devanna P."/>
            <person name="Winkler S."/>
            <person name="Jermiin L.S."/>
            <person name="Skirmuntt E.C."/>
            <person name="Katzourakis A."/>
            <person name="Burkitt-Gray L."/>
            <person name="Ray D.A."/>
            <person name="Sullivan K.A.M."/>
            <person name="Roscito J.G."/>
            <person name="Kirilenko B.M."/>
            <person name="Davalos L.M."/>
            <person name="Corthals A.P."/>
            <person name="Power M.L."/>
            <person name="Jones G."/>
            <person name="Ransome R.D."/>
            <person name="Dechmann D.K.N."/>
            <person name="Locatelli A.G."/>
            <person name="Puechmaille S.J."/>
            <person name="Fedrigo O."/>
            <person name="Jarvis E.D."/>
            <person name="Hiller M."/>
            <person name="Vernes S.C."/>
            <person name="Myers E.W."/>
            <person name="Teeling E.C."/>
        </authorList>
    </citation>
    <scope>NUCLEOTIDE SEQUENCE [LARGE SCALE GENOMIC DNA]</scope>
    <source>
        <strain evidence="2">MMyoMyo1</strain>
        <tissue evidence="2">Flight muscle</tissue>
    </source>
</reference>
<sequence>MPPSVTLRVGLIGGLGHHPLSNSRQGQWGGCGATPCHAQSRANQGVGALPPVTHRAGPIRGLGSSPLSPTEQGRSGSGGAATLTLRAGPIGRLWLYPVTHRAGPMGGGWGATPFHTQSRADQGFGDLPPIRHRAGLIRGLGCHPPSHTEQGPWVGVGVLHPVNTEQGRSGGWGAAPCQADPGAGRPLGSADPSAGRHITLLLYRIEAWCMGGGPLVCSEGCPGSGWGSPLGCLASLDEGMMAVCSWSHTLQGGGPHWSAWPVWVRS</sequence>
<keyword evidence="3" id="KW-1185">Reference proteome</keyword>
<dbReference type="AlphaFoldDB" id="A0A7J8AM63"/>
<organism evidence="2 3">
    <name type="scientific">Myotis myotis</name>
    <name type="common">Greater mouse-eared bat</name>
    <name type="synonym">Vespertilio myotis</name>
    <dbReference type="NCBI Taxonomy" id="51298"/>
    <lineage>
        <taxon>Eukaryota</taxon>
        <taxon>Metazoa</taxon>
        <taxon>Chordata</taxon>
        <taxon>Craniata</taxon>
        <taxon>Vertebrata</taxon>
        <taxon>Euteleostomi</taxon>
        <taxon>Mammalia</taxon>
        <taxon>Eutheria</taxon>
        <taxon>Laurasiatheria</taxon>
        <taxon>Chiroptera</taxon>
        <taxon>Yangochiroptera</taxon>
        <taxon>Vespertilionidae</taxon>
        <taxon>Myotis</taxon>
    </lineage>
</organism>
<protein>
    <submittedName>
        <fullName evidence="2">Uncharacterized protein</fullName>
    </submittedName>
</protein>
<feature type="region of interest" description="Disordered" evidence="1">
    <location>
        <begin position="43"/>
        <end position="83"/>
    </location>
</feature>
<evidence type="ECO:0000256" key="1">
    <source>
        <dbReference type="SAM" id="MobiDB-lite"/>
    </source>
</evidence>
<name>A0A7J8AM63_MYOMY</name>
<gene>
    <name evidence="2" type="ORF">mMyoMyo1_007825</name>
</gene>
<evidence type="ECO:0000313" key="2">
    <source>
        <dbReference type="EMBL" id="KAF6387316.1"/>
    </source>
</evidence>